<protein>
    <submittedName>
        <fullName evidence="1">Uncharacterized protein</fullName>
    </submittedName>
</protein>
<reference evidence="1 2" key="1">
    <citation type="submission" date="2016-11" db="EMBL/GenBank/DDBJ databases">
        <authorList>
            <person name="Jaros S."/>
            <person name="Januszkiewicz K."/>
            <person name="Wedrychowicz H."/>
        </authorList>
    </citation>
    <scope>NUCLEOTIDE SEQUENCE [LARGE SCALE GENOMIC DNA]</scope>
    <source>
        <strain evidence="1 2">DSM 21986</strain>
    </source>
</reference>
<organism evidence="1 2">
    <name type="scientific">Fodinibius roseus</name>
    <dbReference type="NCBI Taxonomy" id="1194090"/>
    <lineage>
        <taxon>Bacteria</taxon>
        <taxon>Pseudomonadati</taxon>
        <taxon>Balneolota</taxon>
        <taxon>Balneolia</taxon>
        <taxon>Balneolales</taxon>
        <taxon>Balneolaceae</taxon>
        <taxon>Fodinibius</taxon>
    </lineage>
</organism>
<dbReference type="Proteomes" id="UP000184041">
    <property type="component" value="Unassembled WGS sequence"/>
</dbReference>
<dbReference type="EMBL" id="FQUS01000024">
    <property type="protein sequence ID" value="SHG31629.1"/>
    <property type="molecule type" value="Genomic_DNA"/>
</dbReference>
<accession>A0A1M5IUD0</accession>
<evidence type="ECO:0000313" key="1">
    <source>
        <dbReference type="EMBL" id="SHG31629.1"/>
    </source>
</evidence>
<name>A0A1M5IUD0_9BACT</name>
<gene>
    <name evidence="1" type="ORF">SAMN05443144_12457</name>
</gene>
<keyword evidence="2" id="KW-1185">Reference proteome</keyword>
<sequence length="94" mass="10698">MTISIGKYFLEDNPYIFLNYFHLIEKQTENELLAISLSKVSFEIRSTPIILEILDTTKIYQFGVAYLDSIVSNGSGLYVLSGLPWVSCARPKFI</sequence>
<proteinExistence type="predicted"/>
<dbReference type="STRING" id="1194090.SAMN05443144_12457"/>
<evidence type="ECO:0000313" key="2">
    <source>
        <dbReference type="Proteomes" id="UP000184041"/>
    </source>
</evidence>
<dbReference type="AlphaFoldDB" id="A0A1M5IUD0"/>